<feature type="binding site" evidence="7">
    <location>
        <position position="144"/>
    </location>
    <ligand>
        <name>Zn(2+)</name>
        <dbReference type="ChEBI" id="CHEBI:29105"/>
    </ligand>
</feature>
<dbReference type="GO" id="GO:0008270">
    <property type="term" value="F:zinc ion binding"/>
    <property type="evidence" value="ECO:0007669"/>
    <property type="project" value="TreeGrafter"/>
</dbReference>
<proteinExistence type="inferred from homology"/>
<comment type="cofactor">
    <cofactor evidence="7">
        <name>Zn(2+)</name>
        <dbReference type="ChEBI" id="CHEBI:29105"/>
    </cofactor>
    <text evidence="7">Binds 1 zinc ion per subunit.</text>
</comment>
<sequence>MTVSSLTAVRAAALRQALLQAGYRLTPQRYWIAEIFEALDQGEHLSALDLQRCLRDRQLPLSKSTVYRSLDSLCEAGWLRCITLDRKQRCYELNREGIHHHLTCLHCQAVTEFFDDRIVQLSQGISDRHGFQLLNGQLLIAGICPACHNLVPTY</sequence>
<dbReference type="Gene3D" id="3.30.1490.190">
    <property type="match status" value="1"/>
</dbReference>
<dbReference type="RefSeq" id="WP_208678856.1">
    <property type="nucleotide sequence ID" value="NZ_CP034671.2"/>
</dbReference>
<evidence type="ECO:0000313" key="8">
    <source>
        <dbReference type="EMBL" id="QFZ92101.2"/>
    </source>
</evidence>
<keyword evidence="4" id="KW-0805">Transcription regulation</keyword>
<dbReference type="InterPro" id="IPR043135">
    <property type="entry name" value="Fur_C"/>
</dbReference>
<keyword evidence="7" id="KW-0479">Metal-binding</keyword>
<comment type="similarity">
    <text evidence="1">Belongs to the Fur family.</text>
</comment>
<dbReference type="Pfam" id="PF01475">
    <property type="entry name" value="FUR"/>
    <property type="match status" value="1"/>
</dbReference>
<organism evidence="8">
    <name type="scientific">Synechococcus elongatus PCC 11802</name>
    <dbReference type="NCBI Taxonomy" id="2283154"/>
    <lineage>
        <taxon>Bacteria</taxon>
        <taxon>Bacillati</taxon>
        <taxon>Cyanobacteriota</taxon>
        <taxon>Cyanophyceae</taxon>
        <taxon>Synechococcales</taxon>
        <taxon>Synechococcaceae</taxon>
        <taxon>Synechococcus</taxon>
    </lineage>
</organism>
<dbReference type="InterPro" id="IPR036388">
    <property type="entry name" value="WH-like_DNA-bd_sf"/>
</dbReference>
<dbReference type="PANTHER" id="PTHR33202">
    <property type="entry name" value="ZINC UPTAKE REGULATION PROTEIN"/>
    <property type="match status" value="1"/>
</dbReference>
<dbReference type="GO" id="GO:0003700">
    <property type="term" value="F:DNA-binding transcription factor activity"/>
    <property type="evidence" value="ECO:0007669"/>
    <property type="project" value="InterPro"/>
</dbReference>
<feature type="binding site" evidence="7">
    <location>
        <position position="107"/>
    </location>
    <ligand>
        <name>Zn(2+)</name>
        <dbReference type="ChEBI" id="CHEBI:29105"/>
    </ligand>
</feature>
<evidence type="ECO:0000256" key="2">
    <source>
        <dbReference type="ARBA" id="ARBA00022491"/>
    </source>
</evidence>
<evidence type="ECO:0000256" key="4">
    <source>
        <dbReference type="ARBA" id="ARBA00023015"/>
    </source>
</evidence>
<name>A0AAT9JXB2_SYNEL</name>
<feature type="binding site" evidence="7">
    <location>
        <position position="104"/>
    </location>
    <ligand>
        <name>Zn(2+)</name>
        <dbReference type="ChEBI" id="CHEBI:29105"/>
    </ligand>
</feature>
<feature type="binding site" evidence="7">
    <location>
        <position position="147"/>
    </location>
    <ligand>
        <name>Zn(2+)</name>
        <dbReference type="ChEBI" id="CHEBI:29105"/>
    </ligand>
</feature>
<dbReference type="GO" id="GO:1900376">
    <property type="term" value="P:regulation of secondary metabolite biosynthetic process"/>
    <property type="evidence" value="ECO:0007669"/>
    <property type="project" value="TreeGrafter"/>
</dbReference>
<protein>
    <submittedName>
        <fullName evidence="8">Fur family transcriptional regulator</fullName>
    </submittedName>
</protein>
<dbReference type="AlphaFoldDB" id="A0AAT9JXB2"/>
<keyword evidence="5" id="KW-0238">DNA-binding</keyword>
<gene>
    <name evidence="8" type="ORF">EKO22_06675</name>
</gene>
<reference evidence="8" key="1">
    <citation type="submission" date="2024-01" db="EMBL/GenBank/DDBJ databases">
        <title>Synechococcus elongatus PCC 11802, a close yet different native of Synechococcus elongatus PCC 11801.</title>
        <authorList>
            <person name="Jaiswal D."/>
            <person name="Sengupta A."/>
            <person name="Sengupta S."/>
            <person name="Pakrasi H.B."/>
            <person name="Wangikar P."/>
        </authorList>
    </citation>
    <scope>NUCLEOTIDE SEQUENCE</scope>
    <source>
        <strain evidence="8">PCC 11802</strain>
    </source>
</reference>
<keyword evidence="6" id="KW-0804">Transcription</keyword>
<dbReference type="GO" id="GO:0045892">
    <property type="term" value="P:negative regulation of DNA-templated transcription"/>
    <property type="evidence" value="ECO:0007669"/>
    <property type="project" value="TreeGrafter"/>
</dbReference>
<dbReference type="SUPFAM" id="SSF46785">
    <property type="entry name" value="Winged helix' DNA-binding domain"/>
    <property type="match status" value="1"/>
</dbReference>
<dbReference type="EMBL" id="CP034671">
    <property type="protein sequence ID" value="QFZ92101.2"/>
    <property type="molecule type" value="Genomic_DNA"/>
</dbReference>
<accession>A0AAT9JXB2</accession>
<dbReference type="GO" id="GO:0000976">
    <property type="term" value="F:transcription cis-regulatory region binding"/>
    <property type="evidence" value="ECO:0007669"/>
    <property type="project" value="TreeGrafter"/>
</dbReference>
<evidence type="ECO:0000256" key="7">
    <source>
        <dbReference type="PIRSR" id="PIRSR602481-1"/>
    </source>
</evidence>
<dbReference type="CDD" id="cd07153">
    <property type="entry name" value="Fur_like"/>
    <property type="match status" value="1"/>
</dbReference>
<keyword evidence="3 7" id="KW-0862">Zinc</keyword>
<evidence type="ECO:0000256" key="5">
    <source>
        <dbReference type="ARBA" id="ARBA00023125"/>
    </source>
</evidence>
<dbReference type="PANTHER" id="PTHR33202:SF19">
    <property type="entry name" value="FERRIC UPTAKE REGULATION PROTEIN"/>
    <property type="match status" value="1"/>
</dbReference>
<dbReference type="InterPro" id="IPR036390">
    <property type="entry name" value="WH_DNA-bd_sf"/>
</dbReference>
<evidence type="ECO:0000256" key="3">
    <source>
        <dbReference type="ARBA" id="ARBA00022833"/>
    </source>
</evidence>
<dbReference type="Gene3D" id="1.10.10.10">
    <property type="entry name" value="Winged helix-like DNA-binding domain superfamily/Winged helix DNA-binding domain"/>
    <property type="match status" value="1"/>
</dbReference>
<evidence type="ECO:0000256" key="1">
    <source>
        <dbReference type="ARBA" id="ARBA00007957"/>
    </source>
</evidence>
<evidence type="ECO:0000256" key="6">
    <source>
        <dbReference type="ARBA" id="ARBA00023163"/>
    </source>
</evidence>
<dbReference type="InterPro" id="IPR002481">
    <property type="entry name" value="FUR"/>
</dbReference>
<keyword evidence="2" id="KW-0678">Repressor</keyword>